<evidence type="ECO:0000256" key="2">
    <source>
        <dbReference type="SAM" id="SignalP"/>
    </source>
</evidence>
<reference evidence="5 6" key="1">
    <citation type="submission" date="2019-08" db="EMBL/GenBank/DDBJ databases">
        <title>Microbe sample from Colwellia echini.</title>
        <authorList>
            <person name="Christiansen L."/>
            <person name="Pathiraja D."/>
            <person name="Schultz-Johansen M."/>
            <person name="Choi I.-G."/>
            <person name="Stougaard P."/>
        </authorList>
    </citation>
    <scope>NUCLEOTIDE SEQUENCE [LARGE SCALE GENOMIC DNA]</scope>
    <source>
        <strain evidence="5 6">A3</strain>
    </source>
</reference>
<proteinExistence type="predicted"/>
<protein>
    <submittedName>
        <fullName evidence="5">DUF642 domain-containing protein</fullName>
    </submittedName>
</protein>
<sequence>MKVINKLIGVFALTVALTGVAQANLIQNGSFEDVGNNTLPTTWKYYASIPNWDDTQNVEIWKSGFNSVIADDLNYFLELNAHGGDGTSSYAISQDFATVAGTTYELNFAAQKRSGGGNQAFAVSVGNVTDNVSSHVTGSWTDYSYIFTASSALSTLSFTSLDDINDTTGNFFDDVSINAIPEPSAIALMLFGLAGLVVARKRTNS</sequence>
<gene>
    <name evidence="5" type="ORF">CWS31_012180</name>
</gene>
<comment type="caution">
    <text evidence="5">The sequence shown here is derived from an EMBL/GenBank/DDBJ whole genome shotgun (WGS) entry which is preliminary data.</text>
</comment>
<keyword evidence="1" id="KW-0472">Membrane</keyword>
<dbReference type="InterPro" id="IPR008979">
    <property type="entry name" value="Galactose-bd-like_sf"/>
</dbReference>
<evidence type="ECO:0000313" key="6">
    <source>
        <dbReference type="Proteomes" id="UP000815846"/>
    </source>
</evidence>
<keyword evidence="2" id="KW-0732">Signal</keyword>
<dbReference type="Pfam" id="PF04862">
    <property type="entry name" value="DUF642"/>
    <property type="match status" value="1"/>
</dbReference>
<feature type="chain" id="PRO_5045070694" evidence="2">
    <location>
        <begin position="24"/>
        <end position="205"/>
    </location>
</feature>
<evidence type="ECO:0000313" key="5">
    <source>
        <dbReference type="EMBL" id="TYK65121.1"/>
    </source>
</evidence>
<dbReference type="RefSeq" id="WP_101343618.1">
    <property type="nucleotide sequence ID" value="NZ_PJAI02000014.1"/>
</dbReference>
<feature type="transmembrane region" description="Helical" evidence="1">
    <location>
        <begin position="183"/>
        <end position="199"/>
    </location>
</feature>
<feature type="domain" description="DUF642" evidence="3">
    <location>
        <begin position="24"/>
        <end position="177"/>
    </location>
</feature>
<dbReference type="Gene3D" id="2.60.120.260">
    <property type="entry name" value="Galactose-binding domain-like"/>
    <property type="match status" value="1"/>
</dbReference>
<dbReference type="InterPro" id="IPR006946">
    <property type="entry name" value="DGR2-like_dom"/>
</dbReference>
<accession>A0ABY3MV89</accession>
<evidence type="ECO:0000256" key="1">
    <source>
        <dbReference type="SAM" id="Phobius"/>
    </source>
</evidence>
<name>A0ABY3MV89_9GAMM</name>
<feature type="domain" description="Ice-binding protein C-terminal" evidence="4">
    <location>
        <begin position="179"/>
        <end position="202"/>
    </location>
</feature>
<dbReference type="InterPro" id="IPR013424">
    <property type="entry name" value="Ice-binding_C"/>
</dbReference>
<keyword evidence="1" id="KW-0812">Transmembrane</keyword>
<evidence type="ECO:0000259" key="4">
    <source>
        <dbReference type="Pfam" id="PF07589"/>
    </source>
</evidence>
<evidence type="ECO:0000259" key="3">
    <source>
        <dbReference type="Pfam" id="PF04862"/>
    </source>
</evidence>
<organism evidence="5 6">
    <name type="scientific">Colwellia echini</name>
    <dbReference type="NCBI Taxonomy" id="1982103"/>
    <lineage>
        <taxon>Bacteria</taxon>
        <taxon>Pseudomonadati</taxon>
        <taxon>Pseudomonadota</taxon>
        <taxon>Gammaproteobacteria</taxon>
        <taxon>Alteromonadales</taxon>
        <taxon>Colwelliaceae</taxon>
        <taxon>Colwellia</taxon>
    </lineage>
</organism>
<keyword evidence="6" id="KW-1185">Reference proteome</keyword>
<dbReference type="SUPFAM" id="SSF49785">
    <property type="entry name" value="Galactose-binding domain-like"/>
    <property type="match status" value="1"/>
</dbReference>
<dbReference type="Pfam" id="PF07589">
    <property type="entry name" value="PEP-CTERM"/>
    <property type="match status" value="1"/>
</dbReference>
<keyword evidence="1" id="KW-1133">Transmembrane helix</keyword>
<dbReference type="NCBIfam" id="TIGR02595">
    <property type="entry name" value="PEP_CTERM"/>
    <property type="match status" value="1"/>
</dbReference>
<feature type="signal peptide" evidence="2">
    <location>
        <begin position="1"/>
        <end position="23"/>
    </location>
</feature>
<dbReference type="EMBL" id="PJAI02000014">
    <property type="protein sequence ID" value="TYK65121.1"/>
    <property type="molecule type" value="Genomic_DNA"/>
</dbReference>
<dbReference type="Proteomes" id="UP000815846">
    <property type="component" value="Unassembled WGS sequence"/>
</dbReference>